<evidence type="ECO:0000256" key="6">
    <source>
        <dbReference type="ARBA" id="ARBA00068843"/>
    </source>
</evidence>
<evidence type="ECO:0000256" key="8">
    <source>
        <dbReference type="SAM" id="SignalP"/>
    </source>
</evidence>
<keyword evidence="3 8" id="KW-0732">Signal</keyword>
<dbReference type="GO" id="GO:0005576">
    <property type="term" value="C:extracellular region"/>
    <property type="evidence" value="ECO:0007669"/>
    <property type="project" value="UniProtKB-SubCell"/>
</dbReference>
<dbReference type="SUPFAM" id="SSF52025">
    <property type="entry name" value="PA domain"/>
    <property type="match status" value="1"/>
</dbReference>
<feature type="signal peptide" evidence="8">
    <location>
        <begin position="1"/>
        <end position="29"/>
    </location>
</feature>
<evidence type="ECO:0000313" key="10">
    <source>
        <dbReference type="Proteomes" id="UP000515135"/>
    </source>
</evidence>
<dbReference type="InterPro" id="IPR003137">
    <property type="entry name" value="PA_domain"/>
</dbReference>
<evidence type="ECO:0000256" key="7">
    <source>
        <dbReference type="ARBA" id="ARBA00081918"/>
    </source>
</evidence>
<keyword evidence="4" id="KW-0325">Glycoprotein</keyword>
<dbReference type="RefSeq" id="XP_019626022.1">
    <property type="nucleotide sequence ID" value="XM_019770463.1"/>
</dbReference>
<dbReference type="KEGG" id="bbel:109471175"/>
<sequence>MAAMSRGICAFLAVVLLLVCLYEPLTVLAHSINEQLYFEILYPQDINYLFKIRPAKDFGAPFDFHYDHIHLVPTDPAQSCSSLNNGQSLQGAIAMVERGGCSFMSKALMVEQYGAVAVVIYDSNQQDNEHWVDMIQDETERDTGIAAAFLLGKDGSMIKKSLQAHHLPAATISIPVNITSVPLNGFKQPPWSFW</sequence>
<dbReference type="GeneID" id="109471175"/>
<dbReference type="Gene3D" id="3.50.30.30">
    <property type="match status" value="1"/>
</dbReference>
<protein>
    <recommendedName>
        <fullName evidence="6">Protease-associated domain-containing protein 1</fullName>
    </recommendedName>
    <alternativeName>
        <fullName evidence="7">Protease-associated domain-containing protein of 21 kDa</fullName>
    </alternativeName>
</protein>
<organism evidence="10 11">
    <name type="scientific">Branchiostoma belcheri</name>
    <name type="common">Amphioxus</name>
    <dbReference type="NCBI Taxonomy" id="7741"/>
    <lineage>
        <taxon>Eukaryota</taxon>
        <taxon>Metazoa</taxon>
        <taxon>Chordata</taxon>
        <taxon>Cephalochordata</taxon>
        <taxon>Leptocardii</taxon>
        <taxon>Amphioxiformes</taxon>
        <taxon>Branchiostomatidae</taxon>
        <taxon>Branchiostoma</taxon>
    </lineage>
</organism>
<dbReference type="InterPro" id="IPR046450">
    <property type="entry name" value="PA_dom_sf"/>
</dbReference>
<reference evidence="11" key="1">
    <citation type="submission" date="2025-08" db="UniProtKB">
        <authorList>
            <consortium name="RefSeq"/>
        </authorList>
    </citation>
    <scope>IDENTIFICATION</scope>
    <source>
        <tissue evidence="11">Gonad</tissue>
    </source>
</reference>
<comment type="function">
    <text evidence="5">Plays a role in the modulation of physical activity and adiposity.</text>
</comment>
<keyword evidence="2" id="KW-0964">Secreted</keyword>
<dbReference type="Pfam" id="PF02225">
    <property type="entry name" value="PA"/>
    <property type="match status" value="1"/>
</dbReference>
<accession>A0A6P4Z4M3</accession>
<dbReference type="Proteomes" id="UP000515135">
    <property type="component" value="Unplaced"/>
</dbReference>
<dbReference type="PANTHER" id="PTHR22702">
    <property type="entry name" value="PROTEASE-ASSOCIATED DOMAIN-CONTAINING PROTEIN"/>
    <property type="match status" value="1"/>
</dbReference>
<evidence type="ECO:0000256" key="3">
    <source>
        <dbReference type="ARBA" id="ARBA00022729"/>
    </source>
</evidence>
<dbReference type="PANTHER" id="PTHR22702:SF1">
    <property type="entry name" value="PROTEASE-ASSOCIATED DOMAIN-CONTAINING PROTEIN 1"/>
    <property type="match status" value="1"/>
</dbReference>
<gene>
    <name evidence="11" type="primary">LOC109471175</name>
</gene>
<feature type="domain" description="PA" evidence="9">
    <location>
        <begin position="71"/>
        <end position="156"/>
    </location>
</feature>
<keyword evidence="10" id="KW-1185">Reference proteome</keyword>
<evidence type="ECO:0000256" key="4">
    <source>
        <dbReference type="ARBA" id="ARBA00023180"/>
    </source>
</evidence>
<comment type="subcellular location">
    <subcellularLocation>
        <location evidence="1">Secreted</location>
    </subcellularLocation>
</comment>
<proteinExistence type="predicted"/>
<dbReference type="FunFam" id="3.50.30.30:FF:000017">
    <property type="entry name" value="Protease-associated domain-containing protein 1"/>
    <property type="match status" value="1"/>
</dbReference>
<evidence type="ECO:0000256" key="5">
    <source>
        <dbReference type="ARBA" id="ARBA00059667"/>
    </source>
</evidence>
<evidence type="ECO:0000313" key="11">
    <source>
        <dbReference type="RefSeq" id="XP_019626022.1"/>
    </source>
</evidence>
<name>A0A6P4Z4M3_BRABE</name>
<evidence type="ECO:0000259" key="9">
    <source>
        <dbReference type="Pfam" id="PF02225"/>
    </source>
</evidence>
<dbReference type="AlphaFoldDB" id="A0A6P4Z4M3"/>
<evidence type="ECO:0000256" key="1">
    <source>
        <dbReference type="ARBA" id="ARBA00004613"/>
    </source>
</evidence>
<dbReference type="OrthoDB" id="206201at2759"/>
<feature type="chain" id="PRO_5028370155" description="Protease-associated domain-containing protein 1" evidence="8">
    <location>
        <begin position="30"/>
        <end position="194"/>
    </location>
</feature>
<evidence type="ECO:0000256" key="2">
    <source>
        <dbReference type="ARBA" id="ARBA00022525"/>
    </source>
</evidence>